<keyword evidence="2" id="KW-0813">Transport</keyword>
<dbReference type="GO" id="GO:0015833">
    <property type="term" value="P:peptide transport"/>
    <property type="evidence" value="ECO:0007669"/>
    <property type="project" value="InterPro"/>
</dbReference>
<name>A0A4Z0R3T2_9FIRM</name>
<proteinExistence type="inferred from homology"/>
<dbReference type="SMART" id="SM00382">
    <property type="entry name" value="AAA"/>
    <property type="match status" value="1"/>
</dbReference>
<dbReference type="InterPro" id="IPR003439">
    <property type="entry name" value="ABC_transporter-like_ATP-bd"/>
</dbReference>
<dbReference type="InterPro" id="IPR013563">
    <property type="entry name" value="Oligopep_ABC_C"/>
</dbReference>
<dbReference type="InterPro" id="IPR027417">
    <property type="entry name" value="P-loop_NTPase"/>
</dbReference>
<feature type="domain" description="ABC transporter" evidence="5">
    <location>
        <begin position="6"/>
        <end position="255"/>
    </location>
</feature>
<dbReference type="GO" id="GO:0005524">
    <property type="term" value="F:ATP binding"/>
    <property type="evidence" value="ECO:0007669"/>
    <property type="project" value="UniProtKB-KW"/>
</dbReference>
<dbReference type="PROSITE" id="PS50893">
    <property type="entry name" value="ABC_TRANSPORTER_2"/>
    <property type="match status" value="1"/>
</dbReference>
<reference evidence="6 7" key="1">
    <citation type="submission" date="2019-03" db="EMBL/GenBank/DDBJ databases">
        <title>Draft Genome Sequence of Desulfosporosinus fructosivorans Strain 63.6F, Isolated from Marine Sediment in the Baltic Sea.</title>
        <authorList>
            <person name="Hausmann B."/>
            <person name="Vandieken V."/>
            <person name="Pjevac P."/>
            <person name="Schreck K."/>
            <person name="Herbold C.W."/>
            <person name="Loy A."/>
        </authorList>
    </citation>
    <scope>NUCLEOTIDE SEQUENCE [LARGE SCALE GENOMIC DNA]</scope>
    <source>
        <strain evidence="6 7">63.6F</strain>
    </source>
</reference>
<dbReference type="Pfam" id="PF00005">
    <property type="entry name" value="ABC_tran"/>
    <property type="match status" value="1"/>
</dbReference>
<evidence type="ECO:0000256" key="3">
    <source>
        <dbReference type="ARBA" id="ARBA00022741"/>
    </source>
</evidence>
<dbReference type="GO" id="GO:0055085">
    <property type="term" value="P:transmembrane transport"/>
    <property type="evidence" value="ECO:0007669"/>
    <property type="project" value="UniProtKB-ARBA"/>
</dbReference>
<keyword evidence="7" id="KW-1185">Reference proteome</keyword>
<dbReference type="AlphaFoldDB" id="A0A4Z0R3T2"/>
<sequence>MSDTILSIQNLKQYFNIGKKDGKPVYVKAVDDVSIDIRQGEVIGLVGESGSGKSTIAYSVIGMYEPSGGRILFQGQDLNLKGQKRTLAMKKDMQIIFQDPGSSLNAHQTIKEILELPLKVHKICKTKTEREQRVRELLNMVELPENYMFKTPDSIGGGEKQMVAIARALATEPKFIILDEPTSALDVSIQAKIISMLLKLQKEKNLTYLFITHDLSLMRNIATSVGILYLGKIAEVARTEEFFQRPEHPYTQMLISSLPVISDEEELLKPQKVKSTGEIPSPVNIPPGCSFHLRCPYVMDICKAEDPVMSYLDESHSLRCHLYSLKNSQDAGR</sequence>
<dbReference type="Pfam" id="PF08352">
    <property type="entry name" value="oligo_HPY"/>
    <property type="match status" value="1"/>
</dbReference>
<protein>
    <submittedName>
        <fullName evidence="6">ABC transporter ATP-binding protein</fullName>
    </submittedName>
</protein>
<dbReference type="EMBL" id="SPQQ01000005">
    <property type="protein sequence ID" value="TGE37129.1"/>
    <property type="molecule type" value="Genomic_DNA"/>
</dbReference>
<dbReference type="Proteomes" id="UP000298460">
    <property type="component" value="Unassembled WGS sequence"/>
</dbReference>
<evidence type="ECO:0000259" key="5">
    <source>
        <dbReference type="PROSITE" id="PS50893"/>
    </source>
</evidence>
<keyword evidence="4 6" id="KW-0067">ATP-binding</keyword>
<evidence type="ECO:0000256" key="2">
    <source>
        <dbReference type="ARBA" id="ARBA00022448"/>
    </source>
</evidence>
<accession>A0A4Z0R3T2</accession>
<organism evidence="6 7">
    <name type="scientific">Desulfosporosinus fructosivorans</name>
    <dbReference type="NCBI Taxonomy" id="2018669"/>
    <lineage>
        <taxon>Bacteria</taxon>
        <taxon>Bacillati</taxon>
        <taxon>Bacillota</taxon>
        <taxon>Clostridia</taxon>
        <taxon>Eubacteriales</taxon>
        <taxon>Desulfitobacteriaceae</taxon>
        <taxon>Desulfosporosinus</taxon>
    </lineage>
</organism>
<dbReference type="PANTHER" id="PTHR43776">
    <property type="entry name" value="TRANSPORT ATP-BINDING PROTEIN"/>
    <property type="match status" value="1"/>
</dbReference>
<comment type="similarity">
    <text evidence="1">Belongs to the ABC transporter superfamily.</text>
</comment>
<dbReference type="Gene3D" id="3.40.50.300">
    <property type="entry name" value="P-loop containing nucleotide triphosphate hydrolases"/>
    <property type="match status" value="1"/>
</dbReference>
<evidence type="ECO:0000256" key="1">
    <source>
        <dbReference type="ARBA" id="ARBA00005417"/>
    </source>
</evidence>
<dbReference type="InterPro" id="IPR050319">
    <property type="entry name" value="ABC_transp_ATP-bind"/>
</dbReference>
<keyword evidence="3" id="KW-0547">Nucleotide-binding</keyword>
<evidence type="ECO:0000256" key="4">
    <source>
        <dbReference type="ARBA" id="ARBA00022840"/>
    </source>
</evidence>
<evidence type="ECO:0000313" key="6">
    <source>
        <dbReference type="EMBL" id="TGE37129.1"/>
    </source>
</evidence>
<dbReference type="InterPro" id="IPR003593">
    <property type="entry name" value="AAA+_ATPase"/>
</dbReference>
<dbReference type="FunFam" id="3.40.50.300:FF:000016">
    <property type="entry name" value="Oligopeptide ABC transporter ATP-binding component"/>
    <property type="match status" value="1"/>
</dbReference>
<dbReference type="CDD" id="cd03257">
    <property type="entry name" value="ABC_NikE_OppD_transporters"/>
    <property type="match status" value="1"/>
</dbReference>
<gene>
    <name evidence="6" type="ORF">E4K67_14640</name>
</gene>
<dbReference type="GO" id="GO:0016887">
    <property type="term" value="F:ATP hydrolysis activity"/>
    <property type="evidence" value="ECO:0007669"/>
    <property type="project" value="InterPro"/>
</dbReference>
<dbReference type="SUPFAM" id="SSF52540">
    <property type="entry name" value="P-loop containing nucleoside triphosphate hydrolases"/>
    <property type="match status" value="1"/>
</dbReference>
<evidence type="ECO:0000313" key="7">
    <source>
        <dbReference type="Proteomes" id="UP000298460"/>
    </source>
</evidence>
<dbReference type="OrthoDB" id="9779287at2"/>
<comment type="caution">
    <text evidence="6">The sequence shown here is derived from an EMBL/GenBank/DDBJ whole genome shotgun (WGS) entry which is preliminary data.</text>
</comment>
<dbReference type="RefSeq" id="WP_135548003.1">
    <property type="nucleotide sequence ID" value="NZ_SPQQ01000005.1"/>
</dbReference>